<keyword evidence="1" id="KW-1133">Transmembrane helix</keyword>
<proteinExistence type="predicted"/>
<reference evidence="2 3" key="1">
    <citation type="submission" date="2019-03" db="EMBL/GenBank/DDBJ databases">
        <title>First draft genome of Liparis tanakae, snailfish: a comprehensive survey of snailfish specific genes.</title>
        <authorList>
            <person name="Kim W."/>
            <person name="Song I."/>
            <person name="Jeong J.-H."/>
            <person name="Kim D."/>
            <person name="Kim S."/>
            <person name="Ryu S."/>
            <person name="Song J.Y."/>
            <person name="Lee S.K."/>
        </authorList>
    </citation>
    <scope>NUCLEOTIDE SEQUENCE [LARGE SCALE GENOMIC DNA]</scope>
    <source>
        <tissue evidence="2">Muscle</tissue>
    </source>
</reference>
<evidence type="ECO:0000313" key="3">
    <source>
        <dbReference type="Proteomes" id="UP000314294"/>
    </source>
</evidence>
<name>A0A4Z2FXI9_9TELE</name>
<dbReference type="EMBL" id="SRLO01000814">
    <property type="protein sequence ID" value="TNN46006.1"/>
    <property type="molecule type" value="Genomic_DNA"/>
</dbReference>
<accession>A0A4Z2FXI9</accession>
<comment type="caution">
    <text evidence="2">The sequence shown here is derived from an EMBL/GenBank/DDBJ whole genome shotgun (WGS) entry which is preliminary data.</text>
</comment>
<gene>
    <name evidence="2" type="ORF">EYF80_043815</name>
</gene>
<evidence type="ECO:0000256" key="1">
    <source>
        <dbReference type="SAM" id="Phobius"/>
    </source>
</evidence>
<dbReference type="Proteomes" id="UP000314294">
    <property type="component" value="Unassembled WGS sequence"/>
</dbReference>
<keyword evidence="3" id="KW-1185">Reference proteome</keyword>
<protein>
    <submittedName>
        <fullName evidence="2">Uncharacterized protein</fullName>
    </submittedName>
</protein>
<keyword evidence="1" id="KW-0472">Membrane</keyword>
<sequence length="265" mass="29271">MSDGKDQGLNIVAASREVSYVYPIPPKPYRVRPCLFSAYTTSMAVTVFLLACSVYVTASRITFSRNTLSTPRTGDPLHSAAASQTADGGLGDALDVITEDLPVALGASFPESFPAFASSAHRQLTYTHQWANEGNNDVTASSFKRPTLRVRLWVLDRVPGSGSGFWIRVQDPGFRVTVSSSQRGRKRFVLRAAIKLSMKERPGVLCSSWTRQTKVLQRNVGLQEARNMNLGNEPRFCNAVSKRLRLSQGEAPLFIHNHCRQYGAY</sequence>
<dbReference type="AlphaFoldDB" id="A0A4Z2FXI9"/>
<evidence type="ECO:0000313" key="2">
    <source>
        <dbReference type="EMBL" id="TNN46006.1"/>
    </source>
</evidence>
<feature type="transmembrane region" description="Helical" evidence="1">
    <location>
        <begin position="36"/>
        <end position="58"/>
    </location>
</feature>
<organism evidence="2 3">
    <name type="scientific">Liparis tanakae</name>
    <name type="common">Tanaka's snailfish</name>
    <dbReference type="NCBI Taxonomy" id="230148"/>
    <lineage>
        <taxon>Eukaryota</taxon>
        <taxon>Metazoa</taxon>
        <taxon>Chordata</taxon>
        <taxon>Craniata</taxon>
        <taxon>Vertebrata</taxon>
        <taxon>Euteleostomi</taxon>
        <taxon>Actinopterygii</taxon>
        <taxon>Neopterygii</taxon>
        <taxon>Teleostei</taxon>
        <taxon>Neoteleostei</taxon>
        <taxon>Acanthomorphata</taxon>
        <taxon>Eupercaria</taxon>
        <taxon>Perciformes</taxon>
        <taxon>Cottioidei</taxon>
        <taxon>Cottales</taxon>
        <taxon>Liparidae</taxon>
        <taxon>Liparis</taxon>
    </lineage>
</organism>
<keyword evidence="1" id="KW-0812">Transmembrane</keyword>
<dbReference type="OrthoDB" id="10071251at2759"/>